<reference evidence="1" key="1">
    <citation type="submission" date="2023-04" db="EMBL/GenBank/DDBJ databases">
        <title>Phytophthora fragariaefolia NBRC 109709.</title>
        <authorList>
            <person name="Ichikawa N."/>
            <person name="Sato H."/>
            <person name="Tonouchi N."/>
        </authorList>
    </citation>
    <scope>NUCLEOTIDE SEQUENCE</scope>
    <source>
        <strain evidence="1">NBRC 109709</strain>
    </source>
</reference>
<evidence type="ECO:0000313" key="2">
    <source>
        <dbReference type="Proteomes" id="UP001165121"/>
    </source>
</evidence>
<evidence type="ECO:0000313" key="1">
    <source>
        <dbReference type="EMBL" id="GMF40124.1"/>
    </source>
</evidence>
<gene>
    <name evidence="1" type="ORF">Pfra01_001218600</name>
</gene>
<keyword evidence="2" id="KW-1185">Reference proteome</keyword>
<sequence>MSVLPTPEANVWSTFSSLIVSWKATTTCSPPGVLPERLSQTRKSICMTRSTSVILTVSQKPIEHERYSINYTVTAESSELESASNLRPDTPITSRRTEAQMTRHPSNDATMKKVKATQRLLPSAMCALTQGTNSLLVRSCKTTGISKYGDSIRCR</sequence>
<dbReference type="Proteomes" id="UP001165121">
    <property type="component" value="Unassembled WGS sequence"/>
</dbReference>
<comment type="caution">
    <text evidence="1">The sequence shown here is derived from an EMBL/GenBank/DDBJ whole genome shotgun (WGS) entry which is preliminary data.</text>
</comment>
<protein>
    <submittedName>
        <fullName evidence="1">Unnamed protein product</fullName>
    </submittedName>
</protein>
<proteinExistence type="predicted"/>
<dbReference type="EMBL" id="BSXT01001227">
    <property type="protein sequence ID" value="GMF40124.1"/>
    <property type="molecule type" value="Genomic_DNA"/>
</dbReference>
<name>A0A9W6XK46_9STRA</name>
<organism evidence="1 2">
    <name type="scientific">Phytophthora fragariaefolia</name>
    <dbReference type="NCBI Taxonomy" id="1490495"/>
    <lineage>
        <taxon>Eukaryota</taxon>
        <taxon>Sar</taxon>
        <taxon>Stramenopiles</taxon>
        <taxon>Oomycota</taxon>
        <taxon>Peronosporomycetes</taxon>
        <taxon>Peronosporales</taxon>
        <taxon>Peronosporaceae</taxon>
        <taxon>Phytophthora</taxon>
    </lineage>
</organism>
<dbReference type="AlphaFoldDB" id="A0A9W6XK46"/>
<accession>A0A9W6XK46</accession>